<evidence type="ECO:0000256" key="5">
    <source>
        <dbReference type="ARBA" id="ARBA00023054"/>
    </source>
</evidence>
<evidence type="ECO:0000256" key="3">
    <source>
        <dbReference type="ARBA" id="ARBA00022741"/>
    </source>
</evidence>
<keyword evidence="3" id="KW-0547">Nucleotide-binding</keyword>
<name>A0ABR2SXE9_9ROSI</name>
<dbReference type="PANTHER" id="PTHR47969">
    <property type="entry name" value="CHROMOSOME-ASSOCIATED KINESIN KIF4A-RELATED"/>
    <property type="match status" value="1"/>
</dbReference>
<dbReference type="Pfam" id="PF25764">
    <property type="entry name" value="KIF21A_4th"/>
    <property type="match status" value="1"/>
</dbReference>
<dbReference type="EMBL" id="JBBPBN010000010">
    <property type="protein sequence ID" value="KAK9029921.1"/>
    <property type="molecule type" value="Genomic_DNA"/>
</dbReference>
<keyword evidence="2" id="KW-0963">Cytoplasm</keyword>
<evidence type="ECO:0000313" key="7">
    <source>
        <dbReference type="EMBL" id="KAK9029921.1"/>
    </source>
</evidence>
<keyword evidence="8" id="KW-1185">Reference proteome</keyword>
<evidence type="ECO:0000313" key="8">
    <source>
        <dbReference type="Proteomes" id="UP001396334"/>
    </source>
</evidence>
<evidence type="ECO:0000256" key="6">
    <source>
        <dbReference type="SAM" id="Coils"/>
    </source>
</evidence>
<dbReference type="PANTHER" id="PTHR47969:SF15">
    <property type="entry name" value="CHROMOSOME-ASSOCIATED KINESIN KIF4A-RELATED"/>
    <property type="match status" value="1"/>
</dbReference>
<protein>
    <submittedName>
        <fullName evidence="7">Uncharacterized protein</fullName>
    </submittedName>
</protein>
<organism evidence="7 8">
    <name type="scientific">Hibiscus sabdariffa</name>
    <name type="common">roselle</name>
    <dbReference type="NCBI Taxonomy" id="183260"/>
    <lineage>
        <taxon>Eukaryota</taxon>
        <taxon>Viridiplantae</taxon>
        <taxon>Streptophyta</taxon>
        <taxon>Embryophyta</taxon>
        <taxon>Tracheophyta</taxon>
        <taxon>Spermatophyta</taxon>
        <taxon>Magnoliopsida</taxon>
        <taxon>eudicotyledons</taxon>
        <taxon>Gunneridae</taxon>
        <taxon>Pentapetalae</taxon>
        <taxon>rosids</taxon>
        <taxon>malvids</taxon>
        <taxon>Malvales</taxon>
        <taxon>Malvaceae</taxon>
        <taxon>Malvoideae</taxon>
        <taxon>Hibiscus</taxon>
    </lineage>
</organism>
<keyword evidence="5 6" id="KW-0175">Coiled coil</keyword>
<accession>A0ABR2SXE9</accession>
<sequence length="105" mass="12032">MCSFGIWQERDRLLAEIENLSAGSDGQAQKVHDIHAQTLKSLEAQIIDLKKKQENQVQLLKQKQKSDEAAKRLQDEIQFIKAQKFHSGCNCVFSHMISQKMMSCL</sequence>
<feature type="coiled-coil region" evidence="6">
    <location>
        <begin position="32"/>
        <end position="83"/>
    </location>
</feature>
<gene>
    <name evidence="7" type="ORF">V6N11_031363</name>
</gene>
<dbReference type="InterPro" id="IPR027640">
    <property type="entry name" value="Kinesin-like_fam"/>
</dbReference>
<evidence type="ECO:0000256" key="2">
    <source>
        <dbReference type="ARBA" id="ARBA00022490"/>
    </source>
</evidence>
<reference evidence="7 8" key="1">
    <citation type="journal article" date="2024" name="G3 (Bethesda)">
        <title>Genome assembly of Hibiscus sabdariffa L. provides insights into metabolisms of medicinal natural products.</title>
        <authorList>
            <person name="Kim T."/>
        </authorList>
    </citation>
    <scope>NUCLEOTIDE SEQUENCE [LARGE SCALE GENOMIC DNA]</scope>
    <source>
        <strain evidence="7">TK-2024</strain>
        <tissue evidence="7">Old leaves</tissue>
    </source>
</reference>
<comment type="caution">
    <text evidence="7">The sequence shown here is derived from an EMBL/GenBank/DDBJ whole genome shotgun (WGS) entry which is preliminary data.</text>
</comment>
<keyword evidence="4" id="KW-0067">ATP-binding</keyword>
<evidence type="ECO:0000256" key="1">
    <source>
        <dbReference type="ARBA" id="ARBA00004496"/>
    </source>
</evidence>
<evidence type="ECO:0000256" key="4">
    <source>
        <dbReference type="ARBA" id="ARBA00022840"/>
    </source>
</evidence>
<comment type="subcellular location">
    <subcellularLocation>
        <location evidence="1">Cytoplasm</location>
    </subcellularLocation>
</comment>
<dbReference type="Proteomes" id="UP001396334">
    <property type="component" value="Unassembled WGS sequence"/>
</dbReference>
<proteinExistence type="predicted"/>